<keyword evidence="5 8" id="KW-1133">Transmembrane helix</keyword>
<evidence type="ECO:0000313" key="9">
    <source>
        <dbReference type="EMBL" id="NWK09407.1"/>
    </source>
</evidence>
<evidence type="ECO:0000256" key="8">
    <source>
        <dbReference type="SAM" id="Phobius"/>
    </source>
</evidence>
<reference evidence="9 10" key="1">
    <citation type="journal article" date="2019" name="Environ. Microbiol.">
        <title>Genomics insights into ecotype formation of ammonia-oxidizing archaea in the deep ocean.</title>
        <authorList>
            <person name="Wang Y."/>
            <person name="Huang J.M."/>
            <person name="Cui G.J."/>
            <person name="Nunoura T."/>
            <person name="Takaki Y."/>
            <person name="Li W.L."/>
            <person name="Li J."/>
            <person name="Gao Z.M."/>
            <person name="Takai K."/>
            <person name="Zhang A.Q."/>
            <person name="Stepanauskas R."/>
        </authorList>
    </citation>
    <scope>NUCLEOTIDE SEQUENCE [LARGE SCALE GENOMIC DNA]</scope>
    <source>
        <strain evidence="9 10">D1a</strain>
    </source>
</reference>
<accession>A0A7K4P2L6</accession>
<dbReference type="InterPro" id="IPR003369">
    <property type="entry name" value="TatA/B/E"/>
</dbReference>
<evidence type="ECO:0000256" key="7">
    <source>
        <dbReference type="ARBA" id="ARBA00023136"/>
    </source>
</evidence>
<dbReference type="Pfam" id="PF02416">
    <property type="entry name" value="TatA_B_E"/>
    <property type="match status" value="1"/>
</dbReference>
<organism evidence="9 10">
    <name type="scientific">Marine Group I thaumarchaeote</name>
    <dbReference type="NCBI Taxonomy" id="2511932"/>
    <lineage>
        <taxon>Archaea</taxon>
        <taxon>Nitrososphaerota</taxon>
        <taxon>Marine Group I</taxon>
    </lineage>
</organism>
<evidence type="ECO:0000256" key="1">
    <source>
        <dbReference type="ARBA" id="ARBA00004167"/>
    </source>
</evidence>
<dbReference type="PANTHER" id="PTHR42982">
    <property type="entry name" value="SEC-INDEPENDENT PROTEIN TRANSLOCASE PROTEIN TATA"/>
    <property type="match status" value="1"/>
</dbReference>
<dbReference type="PANTHER" id="PTHR42982:SF1">
    <property type="entry name" value="SEC-INDEPENDENT PROTEIN TRANSLOCASE PROTEIN TATA"/>
    <property type="match status" value="1"/>
</dbReference>
<dbReference type="AlphaFoldDB" id="A0A7K4P2L6"/>
<dbReference type="Proteomes" id="UP000549797">
    <property type="component" value="Unassembled WGS sequence"/>
</dbReference>
<dbReference type="Gene3D" id="1.20.5.3310">
    <property type="match status" value="1"/>
</dbReference>
<protein>
    <submittedName>
        <fullName evidence="9">Twin-arginine translocase TatA/TatE family subunit</fullName>
    </submittedName>
</protein>
<dbReference type="GO" id="GO:0015031">
    <property type="term" value="P:protein transport"/>
    <property type="evidence" value="ECO:0007669"/>
    <property type="project" value="UniProtKB-KW"/>
</dbReference>
<comment type="caution">
    <text evidence="9">The sequence shown here is derived from an EMBL/GenBank/DDBJ whole genome shotgun (WGS) entry which is preliminary data.</text>
</comment>
<evidence type="ECO:0000313" key="10">
    <source>
        <dbReference type="Proteomes" id="UP000549797"/>
    </source>
</evidence>
<keyword evidence="7 8" id="KW-0472">Membrane</keyword>
<keyword evidence="3 8" id="KW-0812">Transmembrane</keyword>
<name>A0A7K4P2L6_9ARCH</name>
<dbReference type="EMBL" id="JACATJ010000011">
    <property type="protein sequence ID" value="NWK09407.1"/>
    <property type="molecule type" value="Genomic_DNA"/>
</dbReference>
<proteinExistence type="predicted"/>
<keyword evidence="4" id="KW-0653">Protein transport</keyword>
<evidence type="ECO:0000256" key="4">
    <source>
        <dbReference type="ARBA" id="ARBA00022927"/>
    </source>
</evidence>
<sequence length="76" mass="8419">MLGMNIVNFIQGPEIIILVVVIGVLIFGVKKIPELAKTFGKAKGEFEKGKIEADKELKDFKGEVDKITKDKEVKSD</sequence>
<gene>
    <name evidence="9" type="ORF">HX852_06475</name>
</gene>
<dbReference type="GO" id="GO:0016020">
    <property type="term" value="C:membrane"/>
    <property type="evidence" value="ECO:0007669"/>
    <property type="project" value="UniProtKB-ARBA"/>
</dbReference>
<evidence type="ECO:0000256" key="2">
    <source>
        <dbReference type="ARBA" id="ARBA00022448"/>
    </source>
</evidence>
<evidence type="ECO:0000256" key="5">
    <source>
        <dbReference type="ARBA" id="ARBA00022989"/>
    </source>
</evidence>
<keyword evidence="2" id="KW-0813">Transport</keyword>
<evidence type="ECO:0000256" key="3">
    <source>
        <dbReference type="ARBA" id="ARBA00022692"/>
    </source>
</evidence>
<comment type="subcellular location">
    <subcellularLocation>
        <location evidence="1">Membrane</location>
        <topology evidence="1">Single-pass membrane protein</topology>
    </subcellularLocation>
</comment>
<keyword evidence="6" id="KW-0811">Translocation</keyword>
<feature type="transmembrane region" description="Helical" evidence="8">
    <location>
        <begin position="6"/>
        <end position="29"/>
    </location>
</feature>
<evidence type="ECO:0000256" key="6">
    <source>
        <dbReference type="ARBA" id="ARBA00023010"/>
    </source>
</evidence>